<evidence type="ECO:0000259" key="1">
    <source>
        <dbReference type="Pfam" id="PF01467"/>
    </source>
</evidence>
<dbReference type="InterPro" id="IPR014729">
    <property type="entry name" value="Rossmann-like_a/b/a_fold"/>
</dbReference>
<reference evidence="3" key="4">
    <citation type="submission" date="2017-01" db="EMBL/GenBank/DDBJ databases">
        <authorList>
            <person name="Mah S.A."/>
            <person name="Swanson W.J."/>
            <person name="Moy G.W."/>
            <person name="Vacquier V.D."/>
        </authorList>
    </citation>
    <scope>NUCLEOTIDE SEQUENCE [LARGE SCALE GENOMIC DNA]</scope>
    <source>
        <strain evidence="3">129</strain>
    </source>
</reference>
<reference evidence="6" key="3">
    <citation type="journal article" date="2017" name="Genome Announc.">
        <title>Genome sequences of Cyberlindnera fabianii 65, Pichia kudriavzevii 129, and Saccharomyces cerevisiae 131 isolated from fermented masau fruits in Zimbabwe.</title>
        <authorList>
            <person name="van Rijswijck I.M.H."/>
            <person name="Derks M.F.L."/>
            <person name="Abee T."/>
            <person name="de Ridder D."/>
            <person name="Smid E.J."/>
        </authorList>
    </citation>
    <scope>NUCLEOTIDE SEQUENCE [LARGE SCALE GENOMIC DNA]</scope>
    <source>
        <strain evidence="6">129</strain>
    </source>
</reference>
<dbReference type="InterPro" id="IPR004821">
    <property type="entry name" value="Cyt_trans-like"/>
</dbReference>
<feature type="domain" description="Cytidyltransferase-like" evidence="1">
    <location>
        <begin position="152"/>
        <end position="292"/>
    </location>
</feature>
<dbReference type="EMBL" id="MQVM01000014">
    <property type="protein sequence ID" value="ONH73533.1"/>
    <property type="molecule type" value="Genomic_DNA"/>
</dbReference>
<dbReference type="eggNOG" id="KOG3351">
    <property type="taxonomic scope" value="Eukaryota"/>
</dbReference>
<reference evidence="4 7" key="5">
    <citation type="submission" date="2017-05" db="EMBL/GenBank/DDBJ databases">
        <title>The Genome Sequence of Candida krusei Ckrusei653.</title>
        <authorList>
            <person name="Cuomo C."/>
            <person name="Forche A."/>
            <person name="Young S."/>
            <person name="Abouelleil A."/>
            <person name="Cao P."/>
            <person name="Chapman S."/>
            <person name="Cusick C."/>
            <person name="Shea T."/>
            <person name="Nusbaum C."/>
            <person name="Birren B."/>
        </authorList>
    </citation>
    <scope>NUCLEOTIDE SEQUENCE [LARGE SCALE GENOMIC DNA]</scope>
    <source>
        <strain evidence="4 7">Ckrusei653</strain>
    </source>
</reference>
<dbReference type="VEuPathDB" id="FungiDB:C5L36_0B05190"/>
<gene>
    <name evidence="3" type="ORF">BOH78_3126</name>
    <name evidence="4" type="ORF">CAS74_003614</name>
    <name evidence="2" type="ORF">JL09_g1078</name>
</gene>
<evidence type="ECO:0000313" key="3">
    <source>
        <dbReference type="EMBL" id="ONH73533.1"/>
    </source>
</evidence>
<keyword evidence="3" id="KW-0548">Nucleotidyltransferase</keyword>
<evidence type="ECO:0000313" key="4">
    <source>
        <dbReference type="EMBL" id="OUT21495.1"/>
    </source>
</evidence>
<reference evidence="2" key="2">
    <citation type="submission" date="2014-08" db="EMBL/GenBank/DDBJ databases">
        <title>Exploiting Issatchenkia orientalis SD108 for Succinic Acid Production.</title>
        <authorList>
            <person name="Xiao H."/>
            <person name="Shao Z."/>
            <person name="Jiang Y."/>
            <person name="Dole S."/>
            <person name="Zhao H."/>
        </authorList>
    </citation>
    <scope>NUCLEOTIDE SEQUENCE [LARGE SCALE GENOMIC DNA]</scope>
    <source>
        <strain evidence="2">SD108</strain>
    </source>
</reference>
<dbReference type="PANTHER" id="PTHR10695">
    <property type="entry name" value="DEPHOSPHO-COA KINASE-RELATED"/>
    <property type="match status" value="1"/>
</dbReference>
<keyword evidence="3" id="KW-0808">Transferase</keyword>
<reference evidence="5" key="1">
    <citation type="journal article" date="2014" name="Microb. Cell Fact.">
        <title>Exploiting Issatchenkia orientalis SD108 for succinic acid production.</title>
        <authorList>
            <person name="Xiao H."/>
            <person name="Shao Z."/>
            <person name="Jiang Y."/>
            <person name="Dole S."/>
            <person name="Zhao H."/>
        </authorList>
    </citation>
    <scope>NUCLEOTIDE SEQUENCE [LARGE SCALE GENOMIC DNA]</scope>
    <source>
        <strain evidence="5">SD108</strain>
    </source>
</reference>
<dbReference type="GO" id="GO:0015937">
    <property type="term" value="P:coenzyme A biosynthetic process"/>
    <property type="evidence" value="ECO:0007669"/>
    <property type="project" value="TreeGrafter"/>
</dbReference>
<dbReference type="Gene3D" id="3.40.50.620">
    <property type="entry name" value="HUPs"/>
    <property type="match status" value="1"/>
</dbReference>
<dbReference type="AlphaFoldDB" id="A0A099P444"/>
<name>A0A099P444_PICKU</name>
<dbReference type="SUPFAM" id="SSF52374">
    <property type="entry name" value="Nucleotidylyl transferase"/>
    <property type="match status" value="1"/>
</dbReference>
<dbReference type="Pfam" id="PF01467">
    <property type="entry name" value="CTP_transf_like"/>
    <property type="match status" value="1"/>
</dbReference>
<evidence type="ECO:0000313" key="6">
    <source>
        <dbReference type="Proteomes" id="UP000189274"/>
    </source>
</evidence>
<sequence>MLLVITERDSYCYNAIEHIFEVVLTKNIDEIYVLVHPDHGSPLTVSSLIDQLANIYDSFFQLTSVSKEKLNINVLLYDEKYDPEIASQLWTSVLYTDSVDVFSIPKAYIEHVDKNKIHSISTSTIECTIEKHRKYRLSNPESTYESIPVVAVGGTFDHLHDGHKILLTVSAFLTGRRLIVGVTGPGLLGNKKYVEYMESFEIRVRNVNSFVKIIKPGLFPDIYEINDVCGPTAQVESIDALVVSLESYKGAEFVNNKRRELGWKPLDVYTIGVLGGNEETFNHKMSSTDYRKAEYLRDHADRV</sequence>
<evidence type="ECO:0000313" key="5">
    <source>
        <dbReference type="Proteomes" id="UP000029867"/>
    </source>
</evidence>
<dbReference type="GO" id="GO:0004140">
    <property type="term" value="F:dephospho-CoA kinase activity"/>
    <property type="evidence" value="ECO:0007669"/>
    <property type="project" value="TreeGrafter"/>
</dbReference>
<dbReference type="Proteomes" id="UP000195871">
    <property type="component" value="Unassembled WGS sequence"/>
</dbReference>
<dbReference type="EMBL" id="JQFK01000006">
    <property type="protein sequence ID" value="KGK39783.1"/>
    <property type="molecule type" value="Genomic_DNA"/>
</dbReference>
<dbReference type="HOGENOM" id="CLU_035272_0_1_1"/>
<comment type="caution">
    <text evidence="2">The sequence shown here is derived from an EMBL/GenBank/DDBJ whole genome shotgun (WGS) entry which is preliminary data.</text>
</comment>
<evidence type="ECO:0000313" key="7">
    <source>
        <dbReference type="Proteomes" id="UP000195871"/>
    </source>
</evidence>
<dbReference type="GO" id="GO:0016779">
    <property type="term" value="F:nucleotidyltransferase activity"/>
    <property type="evidence" value="ECO:0007669"/>
    <property type="project" value="UniProtKB-KW"/>
</dbReference>
<dbReference type="Proteomes" id="UP000029867">
    <property type="component" value="Unassembled WGS sequence"/>
</dbReference>
<proteinExistence type="predicted"/>
<dbReference type="Proteomes" id="UP000189274">
    <property type="component" value="Unassembled WGS sequence"/>
</dbReference>
<accession>A0A099P444</accession>
<dbReference type="EMBL" id="NHMM01000005">
    <property type="protein sequence ID" value="OUT21495.1"/>
    <property type="molecule type" value="Genomic_DNA"/>
</dbReference>
<dbReference type="NCBIfam" id="NF001985">
    <property type="entry name" value="PRK00777.1"/>
    <property type="match status" value="1"/>
</dbReference>
<dbReference type="PANTHER" id="PTHR10695:SF46">
    <property type="entry name" value="BIFUNCTIONAL COENZYME A SYNTHASE-RELATED"/>
    <property type="match status" value="1"/>
</dbReference>
<protein>
    <submittedName>
        <fullName evidence="3">Phosphopantetheine adenylyltransferase</fullName>
    </submittedName>
</protein>
<organism evidence="2 5">
    <name type="scientific">Pichia kudriavzevii</name>
    <name type="common">Yeast</name>
    <name type="synonym">Issatchenkia orientalis</name>
    <dbReference type="NCBI Taxonomy" id="4909"/>
    <lineage>
        <taxon>Eukaryota</taxon>
        <taxon>Fungi</taxon>
        <taxon>Dikarya</taxon>
        <taxon>Ascomycota</taxon>
        <taxon>Saccharomycotina</taxon>
        <taxon>Pichiomycetes</taxon>
        <taxon>Pichiales</taxon>
        <taxon>Pichiaceae</taxon>
        <taxon>Pichia</taxon>
    </lineage>
</organism>
<evidence type="ECO:0000313" key="2">
    <source>
        <dbReference type="EMBL" id="KGK39783.1"/>
    </source>
</evidence>